<keyword evidence="5 15" id="KW-0812">Transmembrane</keyword>
<dbReference type="OrthoDB" id="6494403at2759"/>
<dbReference type="PANTHER" id="PTHR43394:SF27">
    <property type="entry name" value="ATP-DEPENDENT TRANSLOCASE ABCB1-LIKE"/>
    <property type="match status" value="1"/>
</dbReference>
<evidence type="ECO:0000256" key="14">
    <source>
        <dbReference type="SAM" id="MobiDB-lite"/>
    </source>
</evidence>
<keyword evidence="12" id="KW-0325">Glycoprotein</keyword>
<evidence type="ECO:0000256" key="3">
    <source>
        <dbReference type="ARBA" id="ARBA00012191"/>
    </source>
</evidence>
<keyword evidence="7" id="KW-0547">Nucleotide-binding</keyword>
<dbReference type="InterPro" id="IPR039421">
    <property type="entry name" value="Type_1_exporter"/>
</dbReference>
<feature type="transmembrane region" description="Helical" evidence="15">
    <location>
        <begin position="317"/>
        <end position="341"/>
    </location>
</feature>
<dbReference type="CDD" id="cd18577">
    <property type="entry name" value="ABC_6TM_Pgp_ABCB1_D1_like"/>
    <property type="match status" value="1"/>
</dbReference>
<dbReference type="GO" id="GO:0016887">
    <property type="term" value="F:ATP hydrolysis activity"/>
    <property type="evidence" value="ECO:0007669"/>
    <property type="project" value="InterPro"/>
</dbReference>
<dbReference type="InterPro" id="IPR027417">
    <property type="entry name" value="P-loop_NTPase"/>
</dbReference>
<comment type="similarity">
    <text evidence="2">Belongs to the ABC transporter superfamily. ABCB family. Multidrug resistance exporter (TC 3.A.1.201) subfamily.</text>
</comment>
<dbReference type="GO" id="GO:0005524">
    <property type="term" value="F:ATP binding"/>
    <property type="evidence" value="ECO:0007669"/>
    <property type="project" value="UniProtKB-KW"/>
</dbReference>
<dbReference type="EMBL" id="BGPR01000004">
    <property type="protein sequence ID" value="GBL74148.1"/>
    <property type="molecule type" value="Genomic_DNA"/>
</dbReference>
<feature type="transmembrane region" description="Helical" evidence="15">
    <location>
        <begin position="952"/>
        <end position="972"/>
    </location>
</feature>
<feature type="transmembrane region" description="Helical" evidence="15">
    <location>
        <begin position="728"/>
        <end position="748"/>
    </location>
</feature>
<dbReference type="CDD" id="cd03249">
    <property type="entry name" value="ABC_MTABC3_MDL1_MDL2"/>
    <property type="match status" value="2"/>
</dbReference>
<dbReference type="GO" id="GO:0017085">
    <property type="term" value="P:response to insecticide"/>
    <property type="evidence" value="ECO:0007669"/>
    <property type="project" value="UniProtKB-ARBA"/>
</dbReference>
<dbReference type="PROSITE" id="PS50929">
    <property type="entry name" value="ABC_TM1F"/>
    <property type="match status" value="2"/>
</dbReference>
<organism evidence="18 19">
    <name type="scientific">Araneus ventricosus</name>
    <name type="common">Orbweaver spider</name>
    <name type="synonym">Epeira ventricosa</name>
    <dbReference type="NCBI Taxonomy" id="182803"/>
    <lineage>
        <taxon>Eukaryota</taxon>
        <taxon>Metazoa</taxon>
        <taxon>Ecdysozoa</taxon>
        <taxon>Arthropoda</taxon>
        <taxon>Chelicerata</taxon>
        <taxon>Arachnida</taxon>
        <taxon>Araneae</taxon>
        <taxon>Araneomorphae</taxon>
        <taxon>Entelegynae</taxon>
        <taxon>Araneoidea</taxon>
        <taxon>Araneidae</taxon>
        <taxon>Araneus</taxon>
    </lineage>
</organism>
<dbReference type="InterPro" id="IPR011527">
    <property type="entry name" value="ABC1_TM_dom"/>
</dbReference>
<evidence type="ECO:0000259" key="17">
    <source>
        <dbReference type="PROSITE" id="PS50929"/>
    </source>
</evidence>
<keyword evidence="8" id="KW-0067">ATP-binding</keyword>
<evidence type="ECO:0000256" key="7">
    <source>
        <dbReference type="ARBA" id="ARBA00022741"/>
    </source>
</evidence>
<feature type="region of interest" description="Disordered" evidence="14">
    <location>
        <begin position="1"/>
        <end position="26"/>
    </location>
</feature>
<keyword evidence="10 15" id="KW-1133">Transmembrane helix</keyword>
<feature type="transmembrane region" description="Helical" evidence="15">
    <location>
        <begin position="874"/>
        <end position="891"/>
    </location>
</feature>
<evidence type="ECO:0000256" key="6">
    <source>
        <dbReference type="ARBA" id="ARBA00022737"/>
    </source>
</evidence>
<keyword evidence="9" id="KW-1278">Translocase</keyword>
<dbReference type="GO" id="GO:0090374">
    <property type="term" value="P:oligopeptide export from mitochondrion"/>
    <property type="evidence" value="ECO:0007669"/>
    <property type="project" value="TreeGrafter"/>
</dbReference>
<dbReference type="GO" id="GO:0005743">
    <property type="term" value="C:mitochondrial inner membrane"/>
    <property type="evidence" value="ECO:0007669"/>
    <property type="project" value="TreeGrafter"/>
</dbReference>
<accession>A0A4Y2A2Z7</accession>
<evidence type="ECO:0000256" key="8">
    <source>
        <dbReference type="ARBA" id="ARBA00022840"/>
    </source>
</evidence>
<dbReference type="InterPro" id="IPR003593">
    <property type="entry name" value="AAA+_ATPase"/>
</dbReference>
<comment type="caution">
    <text evidence="18">The sequence shown here is derived from an EMBL/GenBank/DDBJ whole genome shotgun (WGS) entry which is preliminary data.</text>
</comment>
<dbReference type="Gene3D" id="1.20.1560.10">
    <property type="entry name" value="ABC transporter type 1, transmembrane domain"/>
    <property type="match status" value="1"/>
</dbReference>
<feature type="transmembrane region" description="Helical" evidence="15">
    <location>
        <begin position="356"/>
        <end position="374"/>
    </location>
</feature>
<keyword evidence="11 15" id="KW-0472">Membrane</keyword>
<feature type="domain" description="ABC transporter" evidence="16">
    <location>
        <begin position="417"/>
        <end position="653"/>
    </location>
</feature>
<evidence type="ECO:0000256" key="9">
    <source>
        <dbReference type="ARBA" id="ARBA00022967"/>
    </source>
</evidence>
<evidence type="ECO:0000313" key="19">
    <source>
        <dbReference type="Proteomes" id="UP000499080"/>
    </source>
</evidence>
<evidence type="ECO:0000256" key="5">
    <source>
        <dbReference type="ARBA" id="ARBA00022692"/>
    </source>
</evidence>
<comment type="catalytic activity">
    <reaction evidence="13">
        <text>ATP + H2O + xenobioticSide 1 = ADP + phosphate + xenobioticSide 2.</text>
        <dbReference type="EC" id="7.6.2.2"/>
    </reaction>
</comment>
<dbReference type="SUPFAM" id="SSF90123">
    <property type="entry name" value="ABC transporter transmembrane region"/>
    <property type="match status" value="2"/>
</dbReference>
<comment type="subcellular location">
    <subcellularLocation>
        <location evidence="1">Membrane</location>
        <topology evidence="1">Multi-pass membrane protein</topology>
    </subcellularLocation>
</comment>
<proteinExistence type="inferred from homology"/>
<feature type="transmembrane region" description="Helical" evidence="15">
    <location>
        <begin position="768"/>
        <end position="795"/>
    </location>
</feature>
<dbReference type="GO" id="GO:0097254">
    <property type="term" value="P:renal tubular secretion"/>
    <property type="evidence" value="ECO:0007669"/>
    <property type="project" value="UniProtKB-ARBA"/>
</dbReference>
<feature type="domain" description="ABC transmembrane type-1" evidence="17">
    <location>
        <begin position="68"/>
        <end position="382"/>
    </location>
</feature>
<evidence type="ECO:0000256" key="13">
    <source>
        <dbReference type="ARBA" id="ARBA00034018"/>
    </source>
</evidence>
<dbReference type="PROSITE" id="PS00211">
    <property type="entry name" value="ABC_TRANSPORTER_1"/>
    <property type="match status" value="2"/>
</dbReference>
<evidence type="ECO:0000256" key="10">
    <source>
        <dbReference type="ARBA" id="ARBA00022989"/>
    </source>
</evidence>
<feature type="transmembrane region" description="Helical" evidence="15">
    <location>
        <begin position="215"/>
        <end position="234"/>
    </location>
</feature>
<dbReference type="Proteomes" id="UP000499080">
    <property type="component" value="Unassembled WGS sequence"/>
</dbReference>
<evidence type="ECO:0000256" key="1">
    <source>
        <dbReference type="ARBA" id="ARBA00004141"/>
    </source>
</evidence>
<keyword evidence="19" id="KW-1185">Reference proteome</keyword>
<protein>
    <recommendedName>
        <fullName evidence="3">ABC-type xenobiotic transporter</fullName>
        <ecNumber evidence="3">7.6.2.2</ecNumber>
    </recommendedName>
</protein>
<evidence type="ECO:0000313" key="18">
    <source>
        <dbReference type="EMBL" id="GBL74148.1"/>
    </source>
</evidence>
<evidence type="ECO:0000256" key="12">
    <source>
        <dbReference type="ARBA" id="ARBA00023180"/>
    </source>
</evidence>
<dbReference type="CDD" id="cd18578">
    <property type="entry name" value="ABC_6TM_Pgp_ABCB1_D2_like"/>
    <property type="match status" value="1"/>
</dbReference>
<name>A0A4Y2A2Z7_ARAVE</name>
<feature type="domain" description="ABC transporter" evidence="16">
    <location>
        <begin position="1049"/>
        <end position="1286"/>
    </location>
</feature>
<dbReference type="Gene3D" id="3.40.50.300">
    <property type="entry name" value="P-loop containing nucleotide triphosphate hydrolases"/>
    <property type="match status" value="2"/>
</dbReference>
<feature type="transmembrane region" description="Helical" evidence="15">
    <location>
        <begin position="64"/>
        <end position="88"/>
    </location>
</feature>
<keyword evidence="4" id="KW-0813">Transport</keyword>
<dbReference type="PROSITE" id="PS50893">
    <property type="entry name" value="ABC_TRANSPORTER_2"/>
    <property type="match status" value="2"/>
</dbReference>
<dbReference type="SUPFAM" id="SSF52540">
    <property type="entry name" value="P-loop containing nucleoside triphosphate hydrolases"/>
    <property type="match status" value="2"/>
</dbReference>
<feature type="compositionally biased region" description="Basic and acidic residues" evidence="14">
    <location>
        <begin position="1"/>
        <end position="17"/>
    </location>
</feature>
<dbReference type="Pfam" id="PF00664">
    <property type="entry name" value="ABC_membrane"/>
    <property type="match status" value="2"/>
</dbReference>
<dbReference type="GO" id="GO:0015421">
    <property type="term" value="F:ABC-type oligopeptide transporter activity"/>
    <property type="evidence" value="ECO:0007669"/>
    <property type="project" value="TreeGrafter"/>
</dbReference>
<dbReference type="GO" id="GO:0008559">
    <property type="term" value="F:ABC-type xenobiotic transporter activity"/>
    <property type="evidence" value="ECO:0007669"/>
    <property type="project" value="UniProtKB-EC"/>
</dbReference>
<sequence length="1289" mass="142879">MGVADEKRTLIPHDSTKEYGSISQTDSKHAAHCQKKNKGKQSENVEKSKVSIWQLFRYSKKWDVFLMIIGSIFAFVNGAGWPILAIVFGSMTNTFLAKSTSPTPLPNENISVFVSADVYLDQMTGNDTLDSFEESMTAFSLYYVYIGIGVFVASIIQIMSWMMACERQVYIMRQEFFYQVLRLEIAWFDKHQSGELTTRLNDDLERIREGIGDKFSMLIQYGSTFLAGFIVGFIKGWQLTLVIMSMTPLLTLSSAFLGKMVSTSSAREQKKYAVAGGIAEEVLSSIRTVTMFNGQDREIKRYKSALNEGLQIALRKYIFVAFAFGFTFLVLYGSYALAFWYGAELVLANKMTPGDVFSVFFAVMIGSFSLGNAMPQLTSVATAKGSAGSIFNIINTVPKIDPYSKEGIQPRDFSANIEFHNANFSYPTRKSVEVLKKFSLLIREGQTVALCGPSGSGKSTIVNLILRFYDPIRGHVTLGDYDLKTLNVSWLRSKIGIVSQEPILFSGSIAKNIEYGHENVTFSDIVAAAKMANAHDFITKLPQGYDTLVGERGAQLSGGQKQRIAIARALVRDPRILLLDEATSALDAESEAIVQEALDKAQEGRTTVVIAHRLSTIKTADVICAMENGEIKEQGTHEELMAKQGLYYQLVTNQIFTDDGGPCSSEEARISDAENFQSLKRKRSSLKTAIHLNHRQISSLQLDLEEEKVPLPSGFQILKHSKREWKEIVIGSLASVVTGVIMPTYAVFYSEIFNTFSLSGAALKDSAFFWSMMFLVLAGSAALGHIFRTVGYAFAGENLTMRLRYQSFTNILRQDIAWFDDFRHTSGKLASRLATDIPLVKTAAGVRIGTVISAIVTLVASITIAFIFGWKLALALIIVVPILLVAGAVQMKTLKGNQKRDAELMSNASEVASEAIENIKTVQSLTLEERFYERYVSNLFKPFMENKKNARVYALAYAFSQAIMFFTYAAAFRLGALLVARNEMEAVDVYRVFFAMAFSAVSVGQWTSYLPDYAKAKLSAGLVFHLIKLVPNIDSSSKGGIRPEVKGKIDFIDVKFRYPSRRNVQVLQGISLTINPGQTVALVGSSGCGKSTLIALLERFYDPEGGQILLDGFDIKTINLKHLRSQMALVSQEPVLFNCTIKENIIYGIEDKVSNSDIEAAARIANIHDFIIKLPQGYDTVVGERGTQLSGGQKQRIAIARALIRHPKILLLDEATSALDTESEKAVQDALDQARQGRTCLVIAHRLSTVQNADYIAVIDSGKIVEKGTHQELVNKKGIYYKLIKKQYK</sequence>
<dbReference type="Pfam" id="PF00005">
    <property type="entry name" value="ABC_tran"/>
    <property type="match status" value="2"/>
</dbReference>
<evidence type="ECO:0000256" key="11">
    <source>
        <dbReference type="ARBA" id="ARBA00023136"/>
    </source>
</evidence>
<evidence type="ECO:0000256" key="15">
    <source>
        <dbReference type="SAM" id="Phobius"/>
    </source>
</evidence>
<reference evidence="18 19" key="1">
    <citation type="journal article" date="2019" name="Sci. Rep.">
        <title>Orb-weaving spider Araneus ventricosus genome elucidates the spidroin gene catalogue.</title>
        <authorList>
            <person name="Kono N."/>
            <person name="Nakamura H."/>
            <person name="Ohtoshi R."/>
            <person name="Moran D.A.P."/>
            <person name="Shinohara A."/>
            <person name="Yoshida Y."/>
            <person name="Fujiwara M."/>
            <person name="Mori M."/>
            <person name="Tomita M."/>
            <person name="Arakawa K."/>
        </authorList>
    </citation>
    <scope>NUCLEOTIDE SEQUENCE [LARGE SCALE GENOMIC DNA]</scope>
</reference>
<dbReference type="PANTHER" id="PTHR43394">
    <property type="entry name" value="ATP-DEPENDENT PERMEASE MDL1, MITOCHONDRIAL"/>
    <property type="match status" value="1"/>
</dbReference>
<feature type="transmembrane region" description="Helical" evidence="15">
    <location>
        <begin position="142"/>
        <end position="164"/>
    </location>
</feature>
<feature type="transmembrane region" description="Helical" evidence="15">
    <location>
        <begin position="240"/>
        <end position="261"/>
    </location>
</feature>
<dbReference type="FunFam" id="1.20.1560.10:FF:000121">
    <property type="entry name" value="ABC transporter B family member 9"/>
    <property type="match status" value="1"/>
</dbReference>
<dbReference type="FunFam" id="3.40.50.300:FF:000479">
    <property type="entry name" value="Multidrug resistance protein 1A"/>
    <property type="match status" value="2"/>
</dbReference>
<feature type="domain" description="ABC transmembrane type-1" evidence="17">
    <location>
        <begin position="729"/>
        <end position="1015"/>
    </location>
</feature>
<dbReference type="InterPro" id="IPR003439">
    <property type="entry name" value="ABC_transporter-like_ATP-bd"/>
</dbReference>
<dbReference type="InterPro" id="IPR036640">
    <property type="entry name" value="ABC1_TM_sf"/>
</dbReference>
<dbReference type="SMART" id="SM00382">
    <property type="entry name" value="AAA"/>
    <property type="match status" value="2"/>
</dbReference>
<evidence type="ECO:0000256" key="2">
    <source>
        <dbReference type="ARBA" id="ARBA00007577"/>
    </source>
</evidence>
<evidence type="ECO:0000259" key="16">
    <source>
        <dbReference type="PROSITE" id="PS50893"/>
    </source>
</evidence>
<feature type="transmembrane region" description="Helical" evidence="15">
    <location>
        <begin position="848"/>
        <end position="868"/>
    </location>
</feature>
<dbReference type="EC" id="7.6.2.2" evidence="3"/>
<gene>
    <name evidence="18" type="primary">ABCB1_2</name>
    <name evidence="18" type="ORF">AVEN_231037_1</name>
</gene>
<dbReference type="InterPro" id="IPR017871">
    <property type="entry name" value="ABC_transporter-like_CS"/>
</dbReference>
<evidence type="ECO:0000256" key="4">
    <source>
        <dbReference type="ARBA" id="ARBA00022448"/>
    </source>
</evidence>
<dbReference type="FunFam" id="1.20.1560.10:FF:000018">
    <property type="entry name" value="ATP-binding cassette subfamily B member 11"/>
    <property type="match status" value="1"/>
</dbReference>
<keyword evidence="6" id="KW-0677">Repeat</keyword>